<dbReference type="Gene3D" id="3.40.640.10">
    <property type="entry name" value="Type I PLP-dependent aspartate aminotransferase-like (Major domain)"/>
    <property type="match status" value="1"/>
</dbReference>
<evidence type="ECO:0000256" key="1">
    <source>
        <dbReference type="ARBA" id="ARBA00022898"/>
    </source>
</evidence>
<keyword evidence="4" id="KW-1185">Reference proteome</keyword>
<accession>A0ABR3ZZ77</accession>
<dbReference type="InterPro" id="IPR000192">
    <property type="entry name" value="Aminotrans_V_dom"/>
</dbReference>
<gene>
    <name evidence="3" type="ORF">N7G274_009276</name>
</gene>
<evidence type="ECO:0000259" key="2">
    <source>
        <dbReference type="Pfam" id="PF00266"/>
    </source>
</evidence>
<dbReference type="Pfam" id="PF00266">
    <property type="entry name" value="Aminotran_5"/>
    <property type="match status" value="1"/>
</dbReference>
<reference evidence="3 4" key="1">
    <citation type="submission" date="2024-09" db="EMBL/GenBank/DDBJ databases">
        <title>Rethinking Asexuality: The Enigmatic Case of Functional Sexual Genes in Lepraria (Stereocaulaceae).</title>
        <authorList>
            <person name="Doellman M."/>
            <person name="Sun Y."/>
            <person name="Barcenas-Pena A."/>
            <person name="Lumbsch H.T."/>
            <person name="Grewe F."/>
        </authorList>
    </citation>
    <scope>NUCLEOTIDE SEQUENCE [LARGE SCALE GENOMIC DNA]</scope>
    <source>
        <strain evidence="3 4">Mercado 3170</strain>
    </source>
</reference>
<sequence length="451" mass="50571">MGDVDPDKTLCPFGRPMRDEHFLFAPTYTPLNHGSFGTYPRSVQKRFHEVQALSEARPDVFVRYQYPKMLDENRAAMAKFLGVPVEEVVFLPNATTAINVVLRNLKYKKGDVILHFSTIYGSVEKTIRHLIETTEMGSIILAIGYPIDDQALVSQFETAIKGAKLEGKNVRAAVFDTVSSMPGVMVPWTRLVEVCKKEGVLSMVDGAHGAGQIELGLANVQPDFFASNCHKWLYVPRGCAVFYVSRRNQHLIRTSLPTSHGFEPLPREGARAIVNPLMTAGRHRTKFETLFEFVATADVSPYLCIEEALRFRSQICGGEEKIISYCEMISNEAGRRMAETFETDVMQNSETTLTRCAMTNVRLPLNIGNGPCEIPEKDAVPVAIWMTEILAREHDVYLPTFVHACAFWIRLSGQIYLEIDDFVRGAEIVKSLCMRAKKGEYLQGGKSNESE</sequence>
<organism evidence="3 4">
    <name type="scientific">Stereocaulon virgatum</name>
    <dbReference type="NCBI Taxonomy" id="373712"/>
    <lineage>
        <taxon>Eukaryota</taxon>
        <taxon>Fungi</taxon>
        <taxon>Dikarya</taxon>
        <taxon>Ascomycota</taxon>
        <taxon>Pezizomycotina</taxon>
        <taxon>Lecanoromycetes</taxon>
        <taxon>OSLEUM clade</taxon>
        <taxon>Lecanoromycetidae</taxon>
        <taxon>Lecanorales</taxon>
        <taxon>Lecanorineae</taxon>
        <taxon>Stereocaulaceae</taxon>
        <taxon>Stereocaulon</taxon>
    </lineage>
</organism>
<feature type="domain" description="Aminotransferase class V" evidence="2">
    <location>
        <begin position="68"/>
        <end position="253"/>
    </location>
</feature>
<evidence type="ECO:0000313" key="4">
    <source>
        <dbReference type="Proteomes" id="UP001590950"/>
    </source>
</evidence>
<dbReference type="PANTHER" id="PTHR43092:SF2">
    <property type="entry name" value="HERCYNYLCYSTEINE SULFOXIDE LYASE"/>
    <property type="match status" value="1"/>
</dbReference>
<name>A0ABR3ZZ77_9LECA</name>
<evidence type="ECO:0000313" key="3">
    <source>
        <dbReference type="EMBL" id="KAL2038056.1"/>
    </source>
</evidence>
<proteinExistence type="predicted"/>
<protein>
    <recommendedName>
        <fullName evidence="2">Aminotransferase class V domain-containing protein</fullName>
    </recommendedName>
</protein>
<dbReference type="SUPFAM" id="SSF53383">
    <property type="entry name" value="PLP-dependent transferases"/>
    <property type="match status" value="1"/>
</dbReference>
<dbReference type="InterPro" id="IPR015421">
    <property type="entry name" value="PyrdxlP-dep_Trfase_major"/>
</dbReference>
<comment type="caution">
    <text evidence="3">The sequence shown here is derived from an EMBL/GenBank/DDBJ whole genome shotgun (WGS) entry which is preliminary data.</text>
</comment>
<dbReference type="InterPro" id="IPR015424">
    <property type="entry name" value="PyrdxlP-dep_Trfase"/>
</dbReference>
<dbReference type="PANTHER" id="PTHR43092">
    <property type="entry name" value="L-CYSTEINE DESULFHYDRASE"/>
    <property type="match status" value="1"/>
</dbReference>
<keyword evidence="1" id="KW-0663">Pyridoxal phosphate</keyword>
<dbReference type="EMBL" id="JBEFKJ010000035">
    <property type="protein sequence ID" value="KAL2038056.1"/>
    <property type="molecule type" value="Genomic_DNA"/>
</dbReference>
<dbReference type="Proteomes" id="UP001590950">
    <property type="component" value="Unassembled WGS sequence"/>
</dbReference>